<sequence length="140" mass="16091">MSFPVTARSLFNVQSIDVVSSTITQYGRLHHSIALYVASPLYEGLFRWHERFKLRRVDPLEEGRRPRRVWPNWSMRTPHHARSAVVCNRALVWCLAGIDYEMLKLGSDGLVLGIRTLSVELYCCITCSFKFGRRSCADVS</sequence>
<dbReference type="EMBL" id="CM044704">
    <property type="protein sequence ID" value="KAI5667818.1"/>
    <property type="molecule type" value="Genomic_DNA"/>
</dbReference>
<evidence type="ECO:0000313" key="2">
    <source>
        <dbReference type="Proteomes" id="UP001060085"/>
    </source>
</evidence>
<keyword evidence="2" id="KW-1185">Reference proteome</keyword>
<name>A0ACC0B594_CATRO</name>
<reference evidence="2" key="1">
    <citation type="journal article" date="2023" name="Nat. Plants">
        <title>Single-cell RNA sequencing provides a high-resolution roadmap for understanding the multicellular compartmentation of specialized metabolism.</title>
        <authorList>
            <person name="Sun S."/>
            <person name="Shen X."/>
            <person name="Li Y."/>
            <person name="Li Y."/>
            <person name="Wang S."/>
            <person name="Li R."/>
            <person name="Zhang H."/>
            <person name="Shen G."/>
            <person name="Guo B."/>
            <person name="Wei J."/>
            <person name="Xu J."/>
            <person name="St-Pierre B."/>
            <person name="Chen S."/>
            <person name="Sun C."/>
        </authorList>
    </citation>
    <scope>NUCLEOTIDE SEQUENCE [LARGE SCALE GENOMIC DNA]</scope>
</reference>
<protein>
    <submittedName>
        <fullName evidence="1">Uncharacterized protein</fullName>
    </submittedName>
</protein>
<gene>
    <name evidence="1" type="ORF">M9H77_17671</name>
</gene>
<accession>A0ACC0B594</accession>
<dbReference type="Proteomes" id="UP001060085">
    <property type="component" value="Linkage Group LG04"/>
</dbReference>
<evidence type="ECO:0000313" key="1">
    <source>
        <dbReference type="EMBL" id="KAI5667818.1"/>
    </source>
</evidence>
<organism evidence="1 2">
    <name type="scientific">Catharanthus roseus</name>
    <name type="common">Madagascar periwinkle</name>
    <name type="synonym">Vinca rosea</name>
    <dbReference type="NCBI Taxonomy" id="4058"/>
    <lineage>
        <taxon>Eukaryota</taxon>
        <taxon>Viridiplantae</taxon>
        <taxon>Streptophyta</taxon>
        <taxon>Embryophyta</taxon>
        <taxon>Tracheophyta</taxon>
        <taxon>Spermatophyta</taxon>
        <taxon>Magnoliopsida</taxon>
        <taxon>eudicotyledons</taxon>
        <taxon>Gunneridae</taxon>
        <taxon>Pentapetalae</taxon>
        <taxon>asterids</taxon>
        <taxon>lamiids</taxon>
        <taxon>Gentianales</taxon>
        <taxon>Apocynaceae</taxon>
        <taxon>Rauvolfioideae</taxon>
        <taxon>Vinceae</taxon>
        <taxon>Catharanthinae</taxon>
        <taxon>Catharanthus</taxon>
    </lineage>
</organism>
<comment type="caution">
    <text evidence="1">The sequence shown here is derived from an EMBL/GenBank/DDBJ whole genome shotgun (WGS) entry which is preliminary data.</text>
</comment>
<proteinExistence type="predicted"/>